<organism evidence="2 3">
    <name type="scientific">Streptomyces zagrosensis</name>
    <dbReference type="NCBI Taxonomy" id="1042984"/>
    <lineage>
        <taxon>Bacteria</taxon>
        <taxon>Bacillati</taxon>
        <taxon>Actinomycetota</taxon>
        <taxon>Actinomycetes</taxon>
        <taxon>Kitasatosporales</taxon>
        <taxon>Streptomycetaceae</taxon>
        <taxon>Streptomyces</taxon>
    </lineage>
</organism>
<comment type="caution">
    <text evidence="2">The sequence shown here is derived from an EMBL/GenBank/DDBJ whole genome shotgun (WGS) entry which is preliminary data.</text>
</comment>
<dbReference type="RefSeq" id="WP_184577411.1">
    <property type="nucleotide sequence ID" value="NZ_JACHJL010000020.1"/>
</dbReference>
<dbReference type="EMBL" id="JACHJL010000020">
    <property type="protein sequence ID" value="MBB5939014.1"/>
    <property type="molecule type" value="Genomic_DNA"/>
</dbReference>
<dbReference type="AlphaFoldDB" id="A0A7W9V2M4"/>
<sequence>MKNRPVTRLAVALATCAITSVAALTLSAPAAYASEYSYYSYYCDVLHVDARVQDALHITGSYCGVDWGDSKNPKTEVVLDSRPRQVGFLCDDVYPSSDMKTLVATGCQPVS</sequence>
<feature type="chain" id="PRO_5031380159" description="Secreted protein" evidence="1">
    <location>
        <begin position="34"/>
        <end position="111"/>
    </location>
</feature>
<accession>A0A7W9V2M4</accession>
<keyword evidence="1" id="KW-0732">Signal</keyword>
<evidence type="ECO:0000256" key="1">
    <source>
        <dbReference type="SAM" id="SignalP"/>
    </source>
</evidence>
<proteinExistence type="predicted"/>
<dbReference type="Proteomes" id="UP000588098">
    <property type="component" value="Unassembled WGS sequence"/>
</dbReference>
<evidence type="ECO:0008006" key="4">
    <source>
        <dbReference type="Google" id="ProtNLM"/>
    </source>
</evidence>
<feature type="signal peptide" evidence="1">
    <location>
        <begin position="1"/>
        <end position="33"/>
    </location>
</feature>
<protein>
    <recommendedName>
        <fullName evidence="4">Secreted protein</fullName>
    </recommendedName>
</protein>
<gene>
    <name evidence="2" type="ORF">FHS42_006106</name>
</gene>
<name>A0A7W9V2M4_9ACTN</name>
<reference evidence="2 3" key="1">
    <citation type="submission" date="2020-08" db="EMBL/GenBank/DDBJ databases">
        <title>Genomic Encyclopedia of Type Strains, Phase III (KMG-III): the genomes of soil and plant-associated and newly described type strains.</title>
        <authorList>
            <person name="Whitman W."/>
        </authorList>
    </citation>
    <scope>NUCLEOTIDE SEQUENCE [LARGE SCALE GENOMIC DNA]</scope>
    <source>
        <strain evidence="2 3">CECT 8305</strain>
    </source>
</reference>
<keyword evidence="3" id="KW-1185">Reference proteome</keyword>
<evidence type="ECO:0000313" key="2">
    <source>
        <dbReference type="EMBL" id="MBB5939014.1"/>
    </source>
</evidence>
<evidence type="ECO:0000313" key="3">
    <source>
        <dbReference type="Proteomes" id="UP000588098"/>
    </source>
</evidence>